<comment type="subcellular location">
    <subcellularLocation>
        <location evidence="1">Cell outer membrane</location>
    </subcellularLocation>
</comment>
<protein>
    <submittedName>
        <fullName evidence="6">Tonb-dependent receptor</fullName>
    </submittedName>
</protein>
<dbReference type="InterPro" id="IPR041700">
    <property type="entry name" value="OMP_b-brl_3"/>
</dbReference>
<keyword evidence="4" id="KW-0732">Signal</keyword>
<dbReference type="AlphaFoldDB" id="H8MAN0"/>
<feature type="signal peptide" evidence="4">
    <location>
        <begin position="1"/>
        <end position="21"/>
    </location>
</feature>
<dbReference type="PATRIC" id="fig|693978.17.peg.1260"/>
<evidence type="ECO:0000313" key="7">
    <source>
        <dbReference type="Proteomes" id="UP000010093"/>
    </source>
</evidence>
<sequence length="742" mass="84166">MKAMRKTYFLLGILVSTTAFSQTNSKTDSTKTKKLEEVTITKKFIQQKSDRMVYNVAASPAAKGNTVLELLQKTPTVTTTDGKEFKILGKSSTTIFINGRKANMNADALLALLKSTPSENISKIEVISVPGSEYNVEGDTGIINIVMKKKNTDGFNGVLRMENEQAFYNNTSSNLSLNYRKNKLGISTSLGYSEDNYKQKFTIENGTSTTKTLSLVDIDMPSQRTNFNITADYELTEKSNLNFSFNSGLSFQKEGKTTSNNQDFINGNLFQIRPSEGLEKENTQNFSTALNYDLKTDKNGSILKINLSHLKFNRQNNSNLLFYSGVGNNAASLNSAMNQEAPQNINNTSGFLDYIWKLKDNSTLSVGGNFGTTKTDNNTIFDIAASDLVFYRSNALSNHFIYQEKIGAFYTNYERNFGEKLSTKVGLRYEMTATQGDVEGKNDPYYHFKNNYSNLLPFLNLAYQANDNHSISYSFSSRVRRPSFWELNPVRMYTTETNFGQNNPFMKASTSYNQQLMYMFKSTYFLSLSQNYTKDAATQIPLQKTTGNITELRYIRTNYGNKNQLSASIGMQKAFFNGRWMGSFNATGVYTRFSGSVSKDPLNQEVFPTYVVDRTTEYIVLSSNNQIALNKAKNLWLDVDYFWISKQKMEIGTIGALQKLDLSIKKNWENWTFRFTASDVFNTMGYIRVKNQQENGYISDVTQRQYNQTYALSVTYNFGNQKVKKVKKNENSNNDIQNRTGK</sequence>
<dbReference type="GO" id="GO:0009279">
    <property type="term" value="C:cell outer membrane"/>
    <property type="evidence" value="ECO:0007669"/>
    <property type="project" value="UniProtKB-SubCell"/>
</dbReference>
<dbReference type="Gene3D" id="2.40.170.20">
    <property type="entry name" value="TonB-dependent receptor, beta-barrel domain"/>
    <property type="match status" value="1"/>
</dbReference>
<evidence type="ECO:0000256" key="1">
    <source>
        <dbReference type="ARBA" id="ARBA00004442"/>
    </source>
</evidence>
<evidence type="ECO:0000259" key="5">
    <source>
        <dbReference type="Pfam" id="PF14905"/>
    </source>
</evidence>
<feature type="domain" description="Outer membrane protein beta-barrel" evidence="5">
    <location>
        <begin position="295"/>
        <end position="716"/>
    </location>
</feature>
<dbReference type="InterPro" id="IPR036942">
    <property type="entry name" value="Beta-barrel_TonB_sf"/>
</dbReference>
<keyword evidence="2" id="KW-0472">Membrane</keyword>
<dbReference type="PANTHER" id="PTHR40980:SF4">
    <property type="entry name" value="TONB-DEPENDENT RECEPTOR-LIKE BETA-BARREL DOMAIN-CONTAINING PROTEIN"/>
    <property type="match status" value="1"/>
</dbReference>
<name>H8MAN0_RIEAD</name>
<gene>
    <name evidence="6" type="ORF">RA0C_1272</name>
</gene>
<dbReference type="SUPFAM" id="SSF56935">
    <property type="entry name" value="Porins"/>
    <property type="match status" value="1"/>
</dbReference>
<evidence type="ECO:0000256" key="2">
    <source>
        <dbReference type="ARBA" id="ARBA00023136"/>
    </source>
</evidence>
<dbReference type="Gene3D" id="2.170.130.10">
    <property type="entry name" value="TonB-dependent receptor, plug domain"/>
    <property type="match status" value="1"/>
</dbReference>
<evidence type="ECO:0000256" key="4">
    <source>
        <dbReference type="SAM" id="SignalP"/>
    </source>
</evidence>
<dbReference type="PANTHER" id="PTHR40980">
    <property type="entry name" value="PLUG DOMAIN-CONTAINING PROTEIN"/>
    <property type="match status" value="1"/>
</dbReference>
<dbReference type="Proteomes" id="UP000010093">
    <property type="component" value="Chromosome"/>
</dbReference>
<dbReference type="KEGG" id="rai:RA0C_1272"/>
<feature type="chain" id="PRO_5003615396" evidence="4">
    <location>
        <begin position="22"/>
        <end position="742"/>
    </location>
</feature>
<evidence type="ECO:0000256" key="3">
    <source>
        <dbReference type="ARBA" id="ARBA00023237"/>
    </source>
</evidence>
<dbReference type="Pfam" id="PF14905">
    <property type="entry name" value="OMP_b-brl_3"/>
    <property type="match status" value="1"/>
</dbReference>
<evidence type="ECO:0000313" key="6">
    <source>
        <dbReference type="EMBL" id="AFD56172.1"/>
    </source>
</evidence>
<dbReference type="InterPro" id="IPR037066">
    <property type="entry name" value="Plug_dom_sf"/>
</dbReference>
<keyword evidence="3" id="KW-0998">Cell outer membrane</keyword>
<proteinExistence type="predicted"/>
<reference evidence="6 7" key="1">
    <citation type="journal article" date="2012" name="J. Bacteriol.">
        <title>Complete genome sequence of Riemerella anatipestifer reference strain.</title>
        <authorList>
            <person name="Wang X."/>
            <person name="Zhu D."/>
            <person name="Wang M."/>
            <person name="Cheng A."/>
            <person name="Jia R."/>
            <person name="Zhou Y."/>
            <person name="Chen Z."/>
            <person name="Luo Q."/>
            <person name="Liu F."/>
            <person name="Wang Y."/>
            <person name="Chen X.Y."/>
        </authorList>
    </citation>
    <scope>NUCLEOTIDE SEQUENCE [LARGE SCALE GENOMIC DNA]</scope>
    <source>
        <strain evidence="7">DSM 15868</strain>
    </source>
</reference>
<accession>H8MAN0</accession>
<dbReference type="HOGENOM" id="CLU_017617_1_1_10"/>
<keyword evidence="6" id="KW-0675">Receptor</keyword>
<organism evidence="6 7">
    <name type="scientific">Riemerella anatipestifer (strain ATCC 11845 / DSM 15868 / JCM 9532 / NCTC 11014)</name>
    <dbReference type="NCBI Taxonomy" id="693978"/>
    <lineage>
        <taxon>Bacteria</taxon>
        <taxon>Pseudomonadati</taxon>
        <taxon>Bacteroidota</taxon>
        <taxon>Flavobacteriia</taxon>
        <taxon>Flavobacteriales</taxon>
        <taxon>Weeksellaceae</taxon>
        <taxon>Riemerella</taxon>
    </lineage>
</organism>
<dbReference type="EMBL" id="CP003388">
    <property type="protein sequence ID" value="AFD56172.1"/>
    <property type="molecule type" value="Genomic_DNA"/>
</dbReference>